<dbReference type="EMBL" id="CP032184">
    <property type="protein sequence ID" value="AXZ46908.1"/>
    <property type="molecule type" value="Genomic_DNA"/>
</dbReference>
<evidence type="ECO:0000313" key="1">
    <source>
        <dbReference type="EMBL" id="AXZ46908.1"/>
    </source>
</evidence>
<proteinExistence type="predicted"/>
<dbReference type="Proteomes" id="UP000263627">
    <property type="component" value="Chromosome"/>
</dbReference>
<sequence>MRNHFHITGYGVNKRGLTVGINYRLISSCSREATAHAINKAQHEGLSDIRITRIMEIPA</sequence>
<gene>
    <name evidence="1" type="ORF">AM363_08055</name>
</gene>
<evidence type="ECO:0000313" key="2">
    <source>
        <dbReference type="Proteomes" id="UP000263627"/>
    </source>
</evidence>
<accession>A0AB33GZM0</accession>
<protein>
    <submittedName>
        <fullName evidence="1">Uncharacterized protein</fullName>
    </submittedName>
</protein>
<organism evidence="1 2">
    <name type="scientific">Citrobacter freundii</name>
    <dbReference type="NCBI Taxonomy" id="546"/>
    <lineage>
        <taxon>Bacteria</taxon>
        <taxon>Pseudomonadati</taxon>
        <taxon>Pseudomonadota</taxon>
        <taxon>Gammaproteobacteria</taxon>
        <taxon>Enterobacterales</taxon>
        <taxon>Enterobacteriaceae</taxon>
        <taxon>Citrobacter</taxon>
        <taxon>Citrobacter freundii complex</taxon>
    </lineage>
</organism>
<dbReference type="AlphaFoldDB" id="A0AB33GZM0"/>
<reference evidence="1 2" key="1">
    <citation type="submission" date="2018-09" db="EMBL/GenBank/DDBJ databases">
        <title>Whole genome sequencing of Citrobacter freundii AR_0116.</title>
        <authorList>
            <person name="Conlan S."/>
            <person name="Thomas P.J."/>
            <person name="Mullikin J."/>
            <person name="Frank K.M."/>
            <person name="Segre J.A."/>
        </authorList>
    </citation>
    <scope>NUCLEOTIDE SEQUENCE [LARGE SCALE GENOMIC DNA]</scope>
    <source>
        <strain evidence="1 2">AR_0116</strain>
    </source>
</reference>
<name>A0AB33GZM0_CITFR</name>